<dbReference type="Pfam" id="PF01782">
    <property type="entry name" value="RimM"/>
    <property type="match status" value="1"/>
</dbReference>
<evidence type="ECO:0000256" key="6">
    <source>
        <dbReference type="SAM" id="MobiDB-lite"/>
    </source>
</evidence>
<keyword evidence="3 5" id="KW-0698">rRNA processing</keyword>
<evidence type="ECO:0000259" key="7">
    <source>
        <dbReference type="Pfam" id="PF01782"/>
    </source>
</evidence>
<protein>
    <recommendedName>
        <fullName evidence="5">Ribosome maturation factor RimM</fullName>
    </recommendedName>
</protein>
<dbReference type="InterPro" id="IPR011033">
    <property type="entry name" value="PRC_barrel-like_sf"/>
</dbReference>
<evidence type="ECO:0000256" key="2">
    <source>
        <dbReference type="ARBA" id="ARBA00022517"/>
    </source>
</evidence>
<comment type="similarity">
    <text evidence="5">Belongs to the RimM family.</text>
</comment>
<accession>A0A1C3RIU1</accession>
<dbReference type="GO" id="GO:0005737">
    <property type="term" value="C:cytoplasm"/>
    <property type="evidence" value="ECO:0007669"/>
    <property type="project" value="UniProtKB-SubCell"/>
</dbReference>
<proteinExistence type="inferred from homology"/>
<gene>
    <name evidence="5 9" type="primary">rimM</name>
    <name evidence="9" type="ORF">MTBPR1_40206</name>
</gene>
<feature type="region of interest" description="Disordered" evidence="6">
    <location>
        <begin position="173"/>
        <end position="200"/>
    </location>
</feature>
<dbReference type="STRING" id="1867952.MTBPR1_40206"/>
<dbReference type="Gene3D" id="2.40.30.60">
    <property type="entry name" value="RimM"/>
    <property type="match status" value="1"/>
</dbReference>
<keyword evidence="1 5" id="KW-0963">Cytoplasm</keyword>
<comment type="domain">
    <text evidence="5">The PRC barrel domain binds ribosomal protein uS19.</text>
</comment>
<evidence type="ECO:0000256" key="4">
    <source>
        <dbReference type="ARBA" id="ARBA00023186"/>
    </source>
</evidence>
<dbReference type="InterPro" id="IPR011961">
    <property type="entry name" value="RimM"/>
</dbReference>
<dbReference type="Proteomes" id="UP000231658">
    <property type="component" value="Unassembled WGS sequence"/>
</dbReference>
<evidence type="ECO:0000259" key="8">
    <source>
        <dbReference type="Pfam" id="PF24986"/>
    </source>
</evidence>
<dbReference type="InterPro" id="IPR036976">
    <property type="entry name" value="RimM_N_sf"/>
</dbReference>
<dbReference type="Gene3D" id="2.30.30.240">
    <property type="entry name" value="PRC-barrel domain"/>
    <property type="match status" value="1"/>
</dbReference>
<dbReference type="AlphaFoldDB" id="A0A1C3RIU1"/>
<evidence type="ECO:0000256" key="3">
    <source>
        <dbReference type="ARBA" id="ARBA00022552"/>
    </source>
</evidence>
<dbReference type="RefSeq" id="WP_069189222.1">
    <property type="nucleotide sequence ID" value="NZ_FLYE01000034.1"/>
</dbReference>
<dbReference type="HAMAP" id="MF_00014">
    <property type="entry name" value="Ribosome_mat_RimM"/>
    <property type="match status" value="1"/>
</dbReference>
<dbReference type="SUPFAM" id="SSF50346">
    <property type="entry name" value="PRC-barrel domain"/>
    <property type="match status" value="1"/>
</dbReference>
<keyword evidence="10" id="KW-1185">Reference proteome</keyword>
<comment type="subcellular location">
    <subcellularLocation>
        <location evidence="5">Cytoplasm</location>
    </subcellularLocation>
</comment>
<feature type="domain" description="Ribosome maturation factor RimM PRC barrel" evidence="8">
    <location>
        <begin position="109"/>
        <end position="176"/>
    </location>
</feature>
<sequence length="200" mass="21710">MSSNTHNPDKDQERVCVAAFSSAHGVSGALRLKSFTENPDDVAEFSILQSEDASKTYDVEVVSHTGKGELIVKVAGVDGRDAAELLKGERLYVSRKELPDAGDEEFYHADLIGLTVKTSSGKSLGTVRAVFDFGAGDMLEILPKEGALIMVPFTKAIVPIVDIEKGRVIVDPPEGLLPEEKKKKKKRKKVKKDTAKEGDQ</sequence>
<dbReference type="Pfam" id="PF24986">
    <property type="entry name" value="PRC_RimM"/>
    <property type="match status" value="1"/>
</dbReference>
<dbReference type="GO" id="GO:0042274">
    <property type="term" value="P:ribosomal small subunit biogenesis"/>
    <property type="evidence" value="ECO:0007669"/>
    <property type="project" value="UniProtKB-UniRule"/>
</dbReference>
<dbReference type="InterPro" id="IPR009000">
    <property type="entry name" value="Transl_B-barrel_sf"/>
</dbReference>
<dbReference type="InterPro" id="IPR002676">
    <property type="entry name" value="RimM_N"/>
</dbReference>
<evidence type="ECO:0000256" key="1">
    <source>
        <dbReference type="ARBA" id="ARBA00022490"/>
    </source>
</evidence>
<dbReference type="InterPro" id="IPR056792">
    <property type="entry name" value="PRC_RimM"/>
</dbReference>
<dbReference type="SUPFAM" id="SSF50447">
    <property type="entry name" value="Translation proteins"/>
    <property type="match status" value="1"/>
</dbReference>
<name>A0A1C3RIU1_9PROT</name>
<dbReference type="GO" id="GO:0006364">
    <property type="term" value="P:rRNA processing"/>
    <property type="evidence" value="ECO:0007669"/>
    <property type="project" value="UniProtKB-UniRule"/>
</dbReference>
<dbReference type="PANTHER" id="PTHR33692">
    <property type="entry name" value="RIBOSOME MATURATION FACTOR RIMM"/>
    <property type="match status" value="1"/>
</dbReference>
<dbReference type="GO" id="GO:0043022">
    <property type="term" value="F:ribosome binding"/>
    <property type="evidence" value="ECO:0007669"/>
    <property type="project" value="InterPro"/>
</dbReference>
<organism evidence="9 10">
    <name type="scientific">Candidatus Terasakiella magnetica</name>
    <dbReference type="NCBI Taxonomy" id="1867952"/>
    <lineage>
        <taxon>Bacteria</taxon>
        <taxon>Pseudomonadati</taxon>
        <taxon>Pseudomonadota</taxon>
        <taxon>Alphaproteobacteria</taxon>
        <taxon>Rhodospirillales</taxon>
        <taxon>Terasakiellaceae</taxon>
        <taxon>Terasakiella</taxon>
    </lineage>
</organism>
<evidence type="ECO:0000313" key="10">
    <source>
        <dbReference type="Proteomes" id="UP000231658"/>
    </source>
</evidence>
<dbReference type="NCBIfam" id="TIGR02273">
    <property type="entry name" value="16S_RimM"/>
    <property type="match status" value="1"/>
</dbReference>
<comment type="function">
    <text evidence="5">An accessory protein needed during the final step in the assembly of 30S ribosomal subunit, possibly for assembly of the head region. Essential for efficient processing of 16S rRNA. May be needed both before and after RbfA during the maturation of 16S rRNA. It has affinity for free ribosomal 30S subunits but not for 70S ribosomes.</text>
</comment>
<evidence type="ECO:0000313" key="9">
    <source>
        <dbReference type="EMBL" id="SCA57183.1"/>
    </source>
</evidence>
<dbReference type="GO" id="GO:0005840">
    <property type="term" value="C:ribosome"/>
    <property type="evidence" value="ECO:0007669"/>
    <property type="project" value="InterPro"/>
</dbReference>
<dbReference type="EMBL" id="FLYE01000034">
    <property type="protein sequence ID" value="SCA57183.1"/>
    <property type="molecule type" value="Genomic_DNA"/>
</dbReference>
<dbReference type="PANTHER" id="PTHR33692:SF1">
    <property type="entry name" value="RIBOSOME MATURATION FACTOR RIMM"/>
    <property type="match status" value="1"/>
</dbReference>
<dbReference type="OrthoDB" id="9788191at2"/>
<feature type="compositionally biased region" description="Basic residues" evidence="6">
    <location>
        <begin position="182"/>
        <end position="191"/>
    </location>
</feature>
<reference evidence="9 10" key="1">
    <citation type="submission" date="2016-07" db="EMBL/GenBank/DDBJ databases">
        <authorList>
            <person name="Lefevre C.T."/>
        </authorList>
    </citation>
    <scope>NUCLEOTIDE SEQUENCE [LARGE SCALE GENOMIC DNA]</scope>
    <source>
        <strain evidence="9">PR1</strain>
    </source>
</reference>
<comment type="subunit">
    <text evidence="5">Binds ribosomal protein uS19.</text>
</comment>
<feature type="domain" description="RimM N-terminal" evidence="7">
    <location>
        <begin position="17"/>
        <end position="96"/>
    </location>
</feature>
<keyword evidence="4 5" id="KW-0143">Chaperone</keyword>
<evidence type="ECO:0000256" key="5">
    <source>
        <dbReference type="HAMAP-Rule" id="MF_00014"/>
    </source>
</evidence>
<keyword evidence="2 5" id="KW-0690">Ribosome biogenesis</keyword>